<proteinExistence type="predicted"/>
<gene>
    <name evidence="2" type="ORF">H8R92_00605</name>
</gene>
<dbReference type="CDD" id="cd03801">
    <property type="entry name" value="GT4_PimA-like"/>
    <property type="match status" value="1"/>
</dbReference>
<evidence type="ECO:0000259" key="1">
    <source>
        <dbReference type="Pfam" id="PF00534"/>
    </source>
</evidence>
<dbReference type="PANTHER" id="PTHR12526:SF630">
    <property type="entry name" value="GLYCOSYLTRANSFERASE"/>
    <property type="match status" value="1"/>
</dbReference>
<dbReference type="AlphaFoldDB" id="A0A8I0DKC5"/>
<dbReference type="EMBL" id="JACOOQ010000001">
    <property type="protein sequence ID" value="MBC5638948.1"/>
    <property type="molecule type" value="Genomic_DNA"/>
</dbReference>
<keyword evidence="2" id="KW-0808">Transferase</keyword>
<dbReference type="Gene3D" id="3.40.50.2000">
    <property type="entry name" value="Glycogen Phosphorylase B"/>
    <property type="match status" value="2"/>
</dbReference>
<name>A0A8I0DKC5_9CLOT</name>
<evidence type="ECO:0000313" key="2">
    <source>
        <dbReference type="EMBL" id="MBC5638948.1"/>
    </source>
</evidence>
<feature type="domain" description="Glycosyl transferase family 1" evidence="1">
    <location>
        <begin position="171"/>
        <end position="348"/>
    </location>
</feature>
<keyword evidence="3" id="KW-1185">Reference proteome</keyword>
<dbReference type="InterPro" id="IPR001296">
    <property type="entry name" value="Glyco_trans_1"/>
</dbReference>
<dbReference type="PANTHER" id="PTHR12526">
    <property type="entry name" value="GLYCOSYLTRANSFERASE"/>
    <property type="match status" value="1"/>
</dbReference>
<protein>
    <submittedName>
        <fullName evidence="2">Glycosyltransferase family 4 protein</fullName>
    </submittedName>
</protein>
<comment type="caution">
    <text evidence="2">The sequence shown here is derived from an EMBL/GenBank/DDBJ whole genome shotgun (WGS) entry which is preliminary data.</text>
</comment>
<reference evidence="2" key="1">
    <citation type="submission" date="2020-08" db="EMBL/GenBank/DDBJ databases">
        <title>Genome public.</title>
        <authorList>
            <person name="Liu C."/>
            <person name="Sun Q."/>
        </authorList>
    </citation>
    <scope>NUCLEOTIDE SEQUENCE</scope>
    <source>
        <strain evidence="2">NSJ-42</strain>
    </source>
</reference>
<dbReference type="RefSeq" id="WP_022212204.1">
    <property type="nucleotide sequence ID" value="NZ_JACOOQ010000001.1"/>
</dbReference>
<dbReference type="Pfam" id="PF00534">
    <property type="entry name" value="Glycos_transf_1"/>
    <property type="match status" value="1"/>
</dbReference>
<sequence length="425" mass="49103">MKVCFYLNTHGLEKKIFSNPLLGNPGIGGTEFMFWTISFYLKKIYPEVDVVVLASHIDTLPKEIISIRCIDEIEAVKICKEINGDIFIFKGPYHDIKLFNLIDELKVKSIMWSHNYESIIGSKYASGCKYLKRNLCVGKEQYDRLRDHKVFEKSAYIYNCLDFSPYKSRDIKKRNIVTFMGGLRVTKGFHILAKVWKEVVKEVPDAELHVMGGSKLYDENASTGNFGIADEKYEKRFMPYLLDDNGKVMNSVKFLGVLNGEEKINAINETKVGIANPSGFGETFCISAIEFEAMKVPVVSCKKNGLLDTVEDGKSGILVKNEKQLKDAIVTLLKDDKLNEDMGLYGEKFVREKFDIYNVCSKWKKLLEDVYNDIPQKEELINNNFKYNLKWLREFNRKIKKAKIFNWLPPISEYEERIVPKFKKL</sequence>
<organism evidence="2 3">
    <name type="scientific">Clostridium lentum</name>
    <dbReference type="NCBI Taxonomy" id="2763037"/>
    <lineage>
        <taxon>Bacteria</taxon>
        <taxon>Bacillati</taxon>
        <taxon>Bacillota</taxon>
        <taxon>Clostridia</taxon>
        <taxon>Eubacteriales</taxon>
        <taxon>Clostridiaceae</taxon>
        <taxon>Clostridium</taxon>
    </lineage>
</organism>
<accession>A0A8I0DKC5</accession>
<dbReference type="GO" id="GO:0016757">
    <property type="term" value="F:glycosyltransferase activity"/>
    <property type="evidence" value="ECO:0007669"/>
    <property type="project" value="InterPro"/>
</dbReference>
<dbReference type="SUPFAM" id="SSF53756">
    <property type="entry name" value="UDP-Glycosyltransferase/glycogen phosphorylase"/>
    <property type="match status" value="1"/>
</dbReference>
<dbReference type="Proteomes" id="UP000662088">
    <property type="component" value="Unassembled WGS sequence"/>
</dbReference>
<evidence type="ECO:0000313" key="3">
    <source>
        <dbReference type="Proteomes" id="UP000662088"/>
    </source>
</evidence>